<dbReference type="Pfam" id="PF13421">
    <property type="entry name" value="Band_7_1"/>
    <property type="match status" value="1"/>
</dbReference>
<keyword evidence="4" id="KW-1185">Reference proteome</keyword>
<reference evidence="3 4" key="1">
    <citation type="submission" date="2019-03" db="EMBL/GenBank/DDBJ databases">
        <title>Genomic Encyclopedia of Type Strains, Phase IV (KMG-IV): sequencing the most valuable type-strain genomes for metagenomic binning, comparative biology and taxonomic classification.</title>
        <authorList>
            <person name="Goeker M."/>
        </authorList>
    </citation>
    <scope>NUCLEOTIDE SEQUENCE [LARGE SCALE GENOMIC DNA]</scope>
    <source>
        <strain evidence="3 4">DSM 24830</strain>
    </source>
</reference>
<dbReference type="SUPFAM" id="SSF117892">
    <property type="entry name" value="Band 7/SPFH domain"/>
    <property type="match status" value="1"/>
</dbReference>
<dbReference type="InterPro" id="IPR025640">
    <property type="entry name" value="GYF_2"/>
</dbReference>
<dbReference type="Gene3D" id="3.30.479.30">
    <property type="entry name" value="Band 7 domain"/>
    <property type="match status" value="1"/>
</dbReference>
<keyword evidence="3" id="KW-0645">Protease</keyword>
<name>A0A4R1F2R8_9GAMM</name>
<comment type="caution">
    <text evidence="3">The sequence shown here is derived from an EMBL/GenBank/DDBJ whole genome shotgun (WGS) entry which is preliminary data.</text>
</comment>
<dbReference type="PANTHER" id="PTHR37826">
    <property type="entry name" value="FLOTILLIN BAND_7_5 DOMAIN PROTEIN"/>
    <property type="match status" value="1"/>
</dbReference>
<keyword evidence="3" id="KW-0378">Hydrolase</keyword>
<dbReference type="CDD" id="cd03408">
    <property type="entry name" value="SPFH_like_u1"/>
    <property type="match status" value="1"/>
</dbReference>
<evidence type="ECO:0000259" key="2">
    <source>
        <dbReference type="Pfam" id="PF14237"/>
    </source>
</evidence>
<accession>A0A4R1F2R8</accession>
<dbReference type="InterPro" id="IPR033880">
    <property type="entry name" value="SPFH_YdjI"/>
</dbReference>
<sequence>MGIWDKLFGEFVDVIEWTDSSVDTMVYRFQRYGNEIKFGAKLTVRESQIAVFVSEGQIADVLGPGLYELETKNLPILSTLQHWYHGFESPFKAEVYFFNTRQFVDLKWGTKNPIMMRDKEFNMVRLRTFGTYNIRIDDPAKFITEIVGTDGHFTVDEISSQLRNLIVTRYTDILGSSDIPVLDLAGNQGQLGELLTQRIAPEFKDYGLELTKVLVENISLPPAVEEALDKRTSMGMIGNLDKYIQFGAAESMQNGSTGGGAGSAIEMGLGFAMANKMANDMNAQPTVPMPTHTTQAHPAPAPPPLPDTNWHVAIDRKAAGPFDLTELQQLATNRQISPGTLAWIDGMEEWKSIESIPALEGLFEEDKAEPPELPNS</sequence>
<gene>
    <name evidence="3" type="ORF">EV695_2620</name>
</gene>
<evidence type="ECO:0000259" key="1">
    <source>
        <dbReference type="Pfam" id="PF13421"/>
    </source>
</evidence>
<dbReference type="Pfam" id="PF14237">
    <property type="entry name" value="GYF_2"/>
    <property type="match status" value="1"/>
</dbReference>
<dbReference type="OrthoDB" id="9764015at2"/>
<feature type="domain" description="GYF" evidence="2">
    <location>
        <begin position="310"/>
        <end position="359"/>
    </location>
</feature>
<organism evidence="3 4">
    <name type="scientific">Cocleimonas flava</name>
    <dbReference type="NCBI Taxonomy" id="634765"/>
    <lineage>
        <taxon>Bacteria</taxon>
        <taxon>Pseudomonadati</taxon>
        <taxon>Pseudomonadota</taxon>
        <taxon>Gammaproteobacteria</taxon>
        <taxon>Thiotrichales</taxon>
        <taxon>Thiotrichaceae</taxon>
        <taxon>Cocleimonas</taxon>
    </lineage>
</organism>
<dbReference type="InterPro" id="IPR036013">
    <property type="entry name" value="Band_7/SPFH_dom_sf"/>
</dbReference>
<dbReference type="Proteomes" id="UP000294887">
    <property type="component" value="Unassembled WGS sequence"/>
</dbReference>
<dbReference type="EMBL" id="SMFQ01000004">
    <property type="protein sequence ID" value="TCJ84661.1"/>
    <property type="molecule type" value="Genomic_DNA"/>
</dbReference>
<evidence type="ECO:0000313" key="3">
    <source>
        <dbReference type="EMBL" id="TCJ84661.1"/>
    </source>
</evidence>
<dbReference type="PANTHER" id="PTHR37826:SF2">
    <property type="entry name" value="ZINC-RIBBON DOMAIN-CONTAINING PROTEIN"/>
    <property type="match status" value="1"/>
</dbReference>
<protein>
    <submittedName>
        <fullName evidence="3">Membrane protease subunit (Stomatin/prohibitin family)</fullName>
    </submittedName>
</protein>
<proteinExistence type="predicted"/>
<evidence type="ECO:0000313" key="4">
    <source>
        <dbReference type="Proteomes" id="UP000294887"/>
    </source>
</evidence>
<dbReference type="AlphaFoldDB" id="A0A4R1F2R8"/>
<dbReference type="GO" id="GO:0006508">
    <property type="term" value="P:proteolysis"/>
    <property type="evidence" value="ECO:0007669"/>
    <property type="project" value="UniProtKB-KW"/>
</dbReference>
<feature type="domain" description="SPFH" evidence="1">
    <location>
        <begin position="26"/>
        <end position="235"/>
    </location>
</feature>
<dbReference type="GO" id="GO:0008233">
    <property type="term" value="F:peptidase activity"/>
    <property type="evidence" value="ECO:0007669"/>
    <property type="project" value="UniProtKB-KW"/>
</dbReference>
<dbReference type="RefSeq" id="WP_131906406.1">
    <property type="nucleotide sequence ID" value="NZ_BAAAFU010000006.1"/>
</dbReference>